<dbReference type="PROSITE" id="PS50883">
    <property type="entry name" value="EAL"/>
    <property type="match status" value="1"/>
</dbReference>
<accession>A0ABW1L592</accession>
<sequence>MHTQKNKDQQVFLNIQPQVLADSSYLELIEKEAVIDYSRFEKINDNYRQQGFRVAVDDTGTGYNSLKTKER</sequence>
<dbReference type="SUPFAM" id="SSF141868">
    <property type="entry name" value="EAL domain-like"/>
    <property type="match status" value="1"/>
</dbReference>
<comment type="caution">
    <text evidence="2">The sequence shown here is derived from an EMBL/GenBank/DDBJ whole genome shotgun (WGS) entry which is preliminary data.</text>
</comment>
<gene>
    <name evidence="2" type="ORF">ACFPYN_05400</name>
</gene>
<protein>
    <recommendedName>
        <fullName evidence="1">EAL domain-containing protein</fullName>
    </recommendedName>
</protein>
<keyword evidence="3" id="KW-1185">Reference proteome</keyword>
<dbReference type="InterPro" id="IPR001633">
    <property type="entry name" value="EAL_dom"/>
</dbReference>
<name>A0ABW1L592_9BACL</name>
<dbReference type="RefSeq" id="WP_377732991.1">
    <property type="nucleotide sequence ID" value="NZ_JBHSRI010000005.1"/>
</dbReference>
<reference evidence="3" key="1">
    <citation type="journal article" date="2019" name="Int. J. Syst. Evol. Microbiol.">
        <title>The Global Catalogue of Microorganisms (GCM) 10K type strain sequencing project: providing services to taxonomists for standard genome sequencing and annotation.</title>
        <authorList>
            <consortium name="The Broad Institute Genomics Platform"/>
            <consortium name="The Broad Institute Genome Sequencing Center for Infectious Disease"/>
            <person name="Wu L."/>
            <person name="Ma J."/>
        </authorList>
    </citation>
    <scope>NUCLEOTIDE SEQUENCE [LARGE SCALE GENOMIC DNA]</scope>
    <source>
        <strain evidence="3">CCUG 54527</strain>
    </source>
</reference>
<feature type="domain" description="EAL" evidence="1">
    <location>
        <begin position="1"/>
        <end position="71"/>
    </location>
</feature>
<evidence type="ECO:0000259" key="1">
    <source>
        <dbReference type="PROSITE" id="PS50883"/>
    </source>
</evidence>
<proteinExistence type="predicted"/>
<dbReference type="Proteomes" id="UP001596170">
    <property type="component" value="Unassembled WGS sequence"/>
</dbReference>
<dbReference type="InterPro" id="IPR035919">
    <property type="entry name" value="EAL_sf"/>
</dbReference>
<evidence type="ECO:0000313" key="2">
    <source>
        <dbReference type="EMBL" id="MFC6038889.1"/>
    </source>
</evidence>
<organism evidence="2 3">
    <name type="scientific">Paenisporosarcina macmurdoensis</name>
    <dbReference type="NCBI Taxonomy" id="212659"/>
    <lineage>
        <taxon>Bacteria</taxon>
        <taxon>Bacillati</taxon>
        <taxon>Bacillota</taxon>
        <taxon>Bacilli</taxon>
        <taxon>Bacillales</taxon>
        <taxon>Caryophanaceae</taxon>
        <taxon>Paenisporosarcina</taxon>
    </lineage>
</organism>
<dbReference type="EMBL" id="JBHSRI010000005">
    <property type="protein sequence ID" value="MFC6038889.1"/>
    <property type="molecule type" value="Genomic_DNA"/>
</dbReference>
<dbReference type="Gene3D" id="3.20.20.450">
    <property type="entry name" value="EAL domain"/>
    <property type="match status" value="1"/>
</dbReference>
<evidence type="ECO:0000313" key="3">
    <source>
        <dbReference type="Proteomes" id="UP001596170"/>
    </source>
</evidence>